<dbReference type="RefSeq" id="WP_073613295.1">
    <property type="nucleotide sequence ID" value="NZ_FRFE01000008.1"/>
</dbReference>
<proteinExistence type="predicted"/>
<dbReference type="EMBL" id="FRFE01000008">
    <property type="protein sequence ID" value="SHO47838.1"/>
    <property type="molecule type" value="Genomic_DNA"/>
</dbReference>
<dbReference type="Proteomes" id="UP000184603">
    <property type="component" value="Unassembled WGS sequence"/>
</dbReference>
<reference evidence="1 2" key="1">
    <citation type="submission" date="2016-12" db="EMBL/GenBank/DDBJ databases">
        <authorList>
            <person name="Song W.-J."/>
            <person name="Kurnit D.M."/>
        </authorList>
    </citation>
    <scope>NUCLEOTIDE SEQUENCE [LARGE SCALE GENOMIC DNA]</scope>
    <source>
        <strain evidence="1 2">DSM 18488</strain>
    </source>
</reference>
<accession>A0A1M7Y5N5</accession>
<keyword evidence="2" id="KW-1185">Reference proteome</keyword>
<dbReference type="STRING" id="1121416.SAMN02745220_01988"/>
<dbReference type="AlphaFoldDB" id="A0A1M7Y5N5"/>
<organism evidence="1 2">
    <name type="scientific">Desulfopila aestuarii DSM 18488</name>
    <dbReference type="NCBI Taxonomy" id="1121416"/>
    <lineage>
        <taxon>Bacteria</taxon>
        <taxon>Pseudomonadati</taxon>
        <taxon>Thermodesulfobacteriota</taxon>
        <taxon>Desulfobulbia</taxon>
        <taxon>Desulfobulbales</taxon>
        <taxon>Desulfocapsaceae</taxon>
        <taxon>Desulfopila</taxon>
    </lineage>
</organism>
<evidence type="ECO:0000313" key="2">
    <source>
        <dbReference type="Proteomes" id="UP000184603"/>
    </source>
</evidence>
<gene>
    <name evidence="1" type="ORF">SAMN02745220_01988</name>
</gene>
<sequence>MSRKWLFSQLTFSGVCFWVLLTMFPLSAIGEDDFQLGQKSWTEGRYLDAYTHLIRYREELYGRRAHVDYMLGTSGCRVTELRIWGGDVLEWMLYRYALSEPANILIRKELNLCRATDPDPLPENNLAGSVEIIASLIGASSRASGKTYYWVGRDETFNTYPAYRVAEIPKEEMEARLIPLGNPDLAAEATQARVKKFTVVPFERFIFASHSGQSPETLNKMASYLEKYLDFLEQQYGISLPGSYVTVYMVPYSEELVDLALELHGLKVSRATFGYSFRDDMSVLVAIPDGFQIGTIMHEFFHLAIRSHFGDAPQWLDEGMASLYEVAKFDGNSVIGLPNWRGKVLIELMRRNRDIRPTIKQVVTSNWFAFEQYELAKDLQHETDDESPPAEQMATMLATARYFTLYLQENGKLKAIYQDLQQLTPGGRPMPPAKESVAIIEKHMGQSIDTIDAEFMAWFKKIEHIE</sequence>
<evidence type="ECO:0000313" key="1">
    <source>
        <dbReference type="EMBL" id="SHO47838.1"/>
    </source>
</evidence>
<evidence type="ECO:0008006" key="3">
    <source>
        <dbReference type="Google" id="ProtNLM"/>
    </source>
</evidence>
<protein>
    <recommendedName>
        <fullName evidence="3">DUF1570 domain-containing protein</fullName>
    </recommendedName>
</protein>
<dbReference type="OrthoDB" id="8457065at2"/>
<name>A0A1M7Y5N5_9BACT</name>